<protein>
    <submittedName>
        <fullName evidence="1">Uncharacterized protein</fullName>
    </submittedName>
</protein>
<gene>
    <name evidence="1" type="ORF">LCGC14_1135940</name>
</gene>
<comment type="caution">
    <text evidence="1">The sequence shown here is derived from an EMBL/GenBank/DDBJ whole genome shotgun (WGS) entry which is preliminary data.</text>
</comment>
<accession>A0A0F9M4M1</accession>
<dbReference type="AlphaFoldDB" id="A0A0F9M4M1"/>
<dbReference type="EMBL" id="LAZR01005353">
    <property type="protein sequence ID" value="KKN00639.1"/>
    <property type="molecule type" value="Genomic_DNA"/>
</dbReference>
<name>A0A0F9M4M1_9ZZZZ</name>
<evidence type="ECO:0000313" key="1">
    <source>
        <dbReference type="EMBL" id="KKN00639.1"/>
    </source>
</evidence>
<reference evidence="1" key="1">
    <citation type="journal article" date="2015" name="Nature">
        <title>Complex archaea that bridge the gap between prokaryotes and eukaryotes.</title>
        <authorList>
            <person name="Spang A."/>
            <person name="Saw J.H."/>
            <person name="Jorgensen S.L."/>
            <person name="Zaremba-Niedzwiedzka K."/>
            <person name="Martijn J."/>
            <person name="Lind A.E."/>
            <person name="van Eijk R."/>
            <person name="Schleper C."/>
            <person name="Guy L."/>
            <person name="Ettema T.J."/>
        </authorList>
    </citation>
    <scope>NUCLEOTIDE SEQUENCE</scope>
</reference>
<sequence>MNYQDFIEQEQFLVDCITNAMGWITDSKTDGERQAAVTALNNLRTQIAALPKIEKPKRKPRRKLTTIEKFDKKNSRREAIMAQRERNANE</sequence>
<organism evidence="1">
    <name type="scientific">marine sediment metagenome</name>
    <dbReference type="NCBI Taxonomy" id="412755"/>
    <lineage>
        <taxon>unclassified sequences</taxon>
        <taxon>metagenomes</taxon>
        <taxon>ecological metagenomes</taxon>
    </lineage>
</organism>
<proteinExistence type="predicted"/>